<gene>
    <name evidence="2" type="ORF">HDF17_003174</name>
</gene>
<evidence type="ECO:0000313" key="3">
    <source>
        <dbReference type="Proteomes" id="UP000589520"/>
    </source>
</evidence>
<organism evidence="2 3">
    <name type="scientific">Granulicella arctica</name>
    <dbReference type="NCBI Taxonomy" id="940613"/>
    <lineage>
        <taxon>Bacteria</taxon>
        <taxon>Pseudomonadati</taxon>
        <taxon>Acidobacteriota</taxon>
        <taxon>Terriglobia</taxon>
        <taxon>Terriglobales</taxon>
        <taxon>Acidobacteriaceae</taxon>
        <taxon>Granulicella</taxon>
    </lineage>
</organism>
<comment type="caution">
    <text evidence="2">The sequence shown here is derived from an EMBL/GenBank/DDBJ whole genome shotgun (WGS) entry which is preliminary data.</text>
</comment>
<feature type="region of interest" description="Disordered" evidence="1">
    <location>
        <begin position="91"/>
        <end position="114"/>
    </location>
</feature>
<feature type="compositionally biased region" description="Polar residues" evidence="1">
    <location>
        <begin position="96"/>
        <end position="114"/>
    </location>
</feature>
<evidence type="ECO:0000256" key="1">
    <source>
        <dbReference type="SAM" id="MobiDB-lite"/>
    </source>
</evidence>
<evidence type="ECO:0000313" key="2">
    <source>
        <dbReference type="EMBL" id="NYF80854.1"/>
    </source>
</evidence>
<name>A0A7Y9PJ41_9BACT</name>
<sequence>MTAWTCSASAQIGQRYRKGQQVPEHIDRDVDFGSLAPLSGEDGSVRLSMQTAVGCPLRPPHPQQRAHRVEHGPQVVLALRAVFAAQQQIRQHECHSSSVTSPGYPSNPLSAIPP</sequence>
<dbReference type="AlphaFoldDB" id="A0A7Y9PJ41"/>
<dbReference type="EMBL" id="JACCCW010000002">
    <property type="protein sequence ID" value="NYF80854.1"/>
    <property type="molecule type" value="Genomic_DNA"/>
</dbReference>
<proteinExistence type="predicted"/>
<accession>A0A7Y9PJ41</accession>
<keyword evidence="3" id="KW-1185">Reference proteome</keyword>
<protein>
    <submittedName>
        <fullName evidence="2">Uncharacterized protein</fullName>
    </submittedName>
</protein>
<reference evidence="2 3" key="1">
    <citation type="submission" date="2020-07" db="EMBL/GenBank/DDBJ databases">
        <title>Genomic Encyclopedia of Type Strains, Phase IV (KMG-V): Genome sequencing to study the core and pangenomes of soil and plant-associated prokaryotes.</title>
        <authorList>
            <person name="Whitman W."/>
        </authorList>
    </citation>
    <scope>NUCLEOTIDE SEQUENCE [LARGE SCALE GENOMIC DNA]</scope>
    <source>
        <strain evidence="2 3">X4EP2</strain>
    </source>
</reference>
<dbReference type="Proteomes" id="UP000589520">
    <property type="component" value="Unassembled WGS sequence"/>
</dbReference>